<proteinExistence type="predicted"/>
<keyword evidence="3 5" id="KW-0067">ATP-binding</keyword>
<feature type="domain" description="ABC transporter" evidence="4">
    <location>
        <begin position="8"/>
        <end position="249"/>
    </location>
</feature>
<reference evidence="6" key="1">
    <citation type="journal article" date="2019" name="Int. J. Syst. Evol. Microbiol.">
        <title>The Global Catalogue of Microorganisms (GCM) 10K type strain sequencing project: providing services to taxonomists for standard genome sequencing and annotation.</title>
        <authorList>
            <consortium name="The Broad Institute Genomics Platform"/>
            <consortium name="The Broad Institute Genome Sequencing Center for Infectious Disease"/>
            <person name="Wu L."/>
            <person name="Ma J."/>
        </authorList>
    </citation>
    <scope>NUCLEOTIDE SEQUENCE [LARGE SCALE GENOMIC DNA]</scope>
    <source>
        <strain evidence="6">ZS-35-S2</strain>
    </source>
</reference>
<evidence type="ECO:0000259" key="4">
    <source>
        <dbReference type="PROSITE" id="PS50893"/>
    </source>
</evidence>
<accession>A0ABW5CH55</accession>
<organism evidence="5 6">
    <name type="scientific">Aureimonas populi</name>
    <dbReference type="NCBI Taxonomy" id="1701758"/>
    <lineage>
        <taxon>Bacteria</taxon>
        <taxon>Pseudomonadati</taxon>
        <taxon>Pseudomonadota</taxon>
        <taxon>Alphaproteobacteria</taxon>
        <taxon>Hyphomicrobiales</taxon>
        <taxon>Aurantimonadaceae</taxon>
        <taxon>Aureimonas</taxon>
    </lineage>
</organism>
<keyword evidence="2" id="KW-0547">Nucleotide-binding</keyword>
<name>A0ABW5CH55_9HYPH</name>
<keyword evidence="1" id="KW-0813">Transport</keyword>
<evidence type="ECO:0000313" key="5">
    <source>
        <dbReference type="EMBL" id="MFD2236609.1"/>
    </source>
</evidence>
<dbReference type="InterPro" id="IPR003439">
    <property type="entry name" value="ABC_transporter-like_ATP-bd"/>
</dbReference>
<evidence type="ECO:0000313" key="6">
    <source>
        <dbReference type="Proteomes" id="UP001597371"/>
    </source>
</evidence>
<dbReference type="InterPro" id="IPR027417">
    <property type="entry name" value="P-loop_NTPase"/>
</dbReference>
<evidence type="ECO:0000256" key="1">
    <source>
        <dbReference type="ARBA" id="ARBA00022448"/>
    </source>
</evidence>
<dbReference type="PROSITE" id="PS50893">
    <property type="entry name" value="ABC_TRANSPORTER_2"/>
    <property type="match status" value="1"/>
</dbReference>
<dbReference type="PANTHER" id="PTHR45772:SF3">
    <property type="entry name" value="ABC TRANSPORTER ATP-BINDING PROTEIN"/>
    <property type="match status" value="1"/>
</dbReference>
<gene>
    <name evidence="5" type="ORF">ACFSKQ_03900</name>
</gene>
<keyword evidence="6" id="KW-1185">Reference proteome</keyword>
<comment type="caution">
    <text evidence="5">The sequence shown here is derived from an EMBL/GenBank/DDBJ whole genome shotgun (WGS) entry which is preliminary data.</text>
</comment>
<dbReference type="Gene3D" id="3.40.50.300">
    <property type="entry name" value="P-loop containing nucleotide triphosphate hydrolases"/>
    <property type="match status" value="1"/>
</dbReference>
<dbReference type="InterPro" id="IPR032823">
    <property type="entry name" value="BCA_ABC_TP_C"/>
</dbReference>
<dbReference type="CDD" id="cd03219">
    <property type="entry name" value="ABC_Mj1267_LivG_branched"/>
    <property type="match status" value="1"/>
</dbReference>
<evidence type="ECO:0000256" key="2">
    <source>
        <dbReference type="ARBA" id="ARBA00022741"/>
    </source>
</evidence>
<protein>
    <submittedName>
        <fullName evidence="5">ABC transporter ATP-binding protein</fullName>
    </submittedName>
</protein>
<sequence length="252" mass="27222">MDRAAHALEARSLSREFNGFFAVRDVDFRLRRGSMHAVIGPNGAGKTTLFNLLTKYLAPSHGSILHEGEDVTRLGMAAMAKRGVARSFQISAVFSGLSVRENVELALLRGRGLGWSLLGRISSHPALIDEADALLRRFGLSEQADALAGNLSYGRKRVLELATTLALEPSVLLLDEPMAGLGREDIERVTGLIREMGEGRTVLLVEHNMKVVAELADTITVMVRGQVLAEGTYEAVSSRPDVMAAYTGEAHG</sequence>
<dbReference type="PANTHER" id="PTHR45772">
    <property type="entry name" value="CONSERVED COMPONENT OF ABC TRANSPORTER FOR NATURAL AMINO ACIDS-RELATED"/>
    <property type="match status" value="1"/>
</dbReference>
<dbReference type="Proteomes" id="UP001597371">
    <property type="component" value="Unassembled WGS sequence"/>
</dbReference>
<dbReference type="Pfam" id="PF00005">
    <property type="entry name" value="ABC_tran"/>
    <property type="match status" value="1"/>
</dbReference>
<dbReference type="InterPro" id="IPR003593">
    <property type="entry name" value="AAA+_ATPase"/>
</dbReference>
<dbReference type="SMART" id="SM00382">
    <property type="entry name" value="AAA"/>
    <property type="match status" value="1"/>
</dbReference>
<dbReference type="Pfam" id="PF12399">
    <property type="entry name" value="BCA_ABC_TP_C"/>
    <property type="match status" value="1"/>
</dbReference>
<evidence type="ECO:0000256" key="3">
    <source>
        <dbReference type="ARBA" id="ARBA00022840"/>
    </source>
</evidence>
<dbReference type="GO" id="GO:0005524">
    <property type="term" value="F:ATP binding"/>
    <property type="evidence" value="ECO:0007669"/>
    <property type="project" value="UniProtKB-KW"/>
</dbReference>
<dbReference type="SUPFAM" id="SSF52540">
    <property type="entry name" value="P-loop containing nucleoside triphosphate hydrolases"/>
    <property type="match status" value="1"/>
</dbReference>
<dbReference type="EMBL" id="JBHUIJ010000004">
    <property type="protein sequence ID" value="MFD2236609.1"/>
    <property type="molecule type" value="Genomic_DNA"/>
</dbReference>
<dbReference type="InterPro" id="IPR051120">
    <property type="entry name" value="ABC_AA/LPS_Transport"/>
</dbReference>
<dbReference type="RefSeq" id="WP_209737730.1">
    <property type="nucleotide sequence ID" value="NZ_CP072611.1"/>
</dbReference>